<evidence type="ECO:0000256" key="12">
    <source>
        <dbReference type="ARBA" id="ARBA00093423"/>
    </source>
</evidence>
<evidence type="ECO:0000256" key="7">
    <source>
        <dbReference type="ARBA" id="ARBA00022723"/>
    </source>
</evidence>
<dbReference type="SUPFAM" id="SSF48452">
    <property type="entry name" value="TPR-like"/>
    <property type="match status" value="1"/>
</dbReference>
<keyword evidence="8 15" id="KW-0863">Zinc-finger</keyword>
<evidence type="ECO:0000256" key="15">
    <source>
        <dbReference type="PROSITE-ProRule" id="PRU00134"/>
    </source>
</evidence>
<evidence type="ECO:0000256" key="5">
    <source>
        <dbReference type="ARBA" id="ARBA00022679"/>
    </source>
</evidence>
<keyword evidence="10" id="KW-0539">Nucleus</keyword>
<dbReference type="OrthoDB" id="6510219at2759"/>
<keyword evidence="6" id="KW-0949">S-adenosyl-L-methionine</keyword>
<dbReference type="GO" id="GO:0008170">
    <property type="term" value="F:N-methyltransferase activity"/>
    <property type="evidence" value="ECO:0007669"/>
    <property type="project" value="UniProtKB-ARBA"/>
</dbReference>
<dbReference type="InterPro" id="IPR044421">
    <property type="entry name" value="SMYD4_SET"/>
</dbReference>
<evidence type="ECO:0000256" key="9">
    <source>
        <dbReference type="ARBA" id="ARBA00022833"/>
    </source>
</evidence>
<sequence>MDSNSFLREIISCKEWLRKQLISSSENYDEFDCEWSLFATWSSTLFNKGLKNKCKQAKVLFKESFSSLTTNKERVRLIFANSEFYKVIDDYKNLILSDIHNESKKCAKKSNAFSCIAKWNFEKKQYVDALKFFTKAIFYAPFPDDCNTNNEKHPFLLALANRCETFHKLQCYRNCLLDAEDALKYDFDPLKRKTLEILRKECLSKINFKDICNDFIDENIEHKSAVRIGYSESKGRLLISNEALEKSSVVVEDFPFVSWLRPSLYDEYCNYCLLPLNNRSYPCERCNLVTYCSSVCSEKSWSTYHKLECDYLHVFKFFSIGQMAVRIVMMTGIEKLIEMETKCTSDLSHWANGNFCNDYLSIASLVGHENKISYEYMCTFTCAAILLAQLLKDVFKVDFDTCVVASIVLKLMMIIKTNAFTITDDKLSEHCEATTSGNETNIGHGLYALPSLFSHSCDPNCYQYFKGSKIRILTTKRVEAGEEVTISYGPSFRVCSYEERQKKLENTFCFRCFCSYCELEAK</sequence>
<dbReference type="Proteomes" id="UP000288716">
    <property type="component" value="Unassembled WGS sequence"/>
</dbReference>
<dbReference type="Pfam" id="PF00856">
    <property type="entry name" value="SET"/>
    <property type="match status" value="1"/>
</dbReference>
<dbReference type="GO" id="GO:0008270">
    <property type="term" value="F:zinc ion binding"/>
    <property type="evidence" value="ECO:0007669"/>
    <property type="project" value="UniProtKB-KW"/>
</dbReference>
<dbReference type="SUPFAM" id="SSF144232">
    <property type="entry name" value="HIT/MYND zinc finger-like"/>
    <property type="match status" value="1"/>
</dbReference>
<organism evidence="18 19">
    <name type="scientific">Leptotrombidium deliense</name>
    <dbReference type="NCBI Taxonomy" id="299467"/>
    <lineage>
        <taxon>Eukaryota</taxon>
        <taxon>Metazoa</taxon>
        <taxon>Ecdysozoa</taxon>
        <taxon>Arthropoda</taxon>
        <taxon>Chelicerata</taxon>
        <taxon>Arachnida</taxon>
        <taxon>Acari</taxon>
        <taxon>Acariformes</taxon>
        <taxon>Trombidiformes</taxon>
        <taxon>Prostigmata</taxon>
        <taxon>Anystina</taxon>
        <taxon>Parasitengona</taxon>
        <taxon>Trombiculoidea</taxon>
        <taxon>Trombiculidae</taxon>
        <taxon>Leptotrombidium</taxon>
    </lineage>
</organism>
<keyword evidence="5" id="KW-0808">Transferase</keyword>
<dbReference type="InterPro" id="IPR052097">
    <property type="entry name" value="SET-MYND_domain_protein"/>
</dbReference>
<feature type="domain" description="MYND-type" evidence="17">
    <location>
        <begin position="269"/>
        <end position="309"/>
    </location>
</feature>
<evidence type="ECO:0000313" key="18">
    <source>
        <dbReference type="EMBL" id="RWS30885.1"/>
    </source>
</evidence>
<dbReference type="PROSITE" id="PS50280">
    <property type="entry name" value="SET"/>
    <property type="match status" value="1"/>
</dbReference>
<dbReference type="Pfam" id="PF01753">
    <property type="entry name" value="zf-MYND"/>
    <property type="match status" value="1"/>
</dbReference>
<evidence type="ECO:0000256" key="2">
    <source>
        <dbReference type="ARBA" id="ARBA00004496"/>
    </source>
</evidence>
<accession>A0A443STL4</accession>
<keyword evidence="9" id="KW-0862">Zinc</keyword>
<dbReference type="Gene3D" id="2.170.270.10">
    <property type="entry name" value="SET domain"/>
    <property type="match status" value="1"/>
</dbReference>
<dbReference type="GO" id="GO:0005737">
    <property type="term" value="C:cytoplasm"/>
    <property type="evidence" value="ECO:0007669"/>
    <property type="project" value="UniProtKB-SubCell"/>
</dbReference>
<dbReference type="PROSITE" id="PS01360">
    <property type="entry name" value="ZF_MYND_1"/>
    <property type="match status" value="1"/>
</dbReference>
<keyword evidence="19" id="KW-1185">Reference proteome</keyword>
<dbReference type="Gene3D" id="1.10.220.160">
    <property type="match status" value="1"/>
</dbReference>
<evidence type="ECO:0000256" key="8">
    <source>
        <dbReference type="ARBA" id="ARBA00022771"/>
    </source>
</evidence>
<dbReference type="GO" id="GO:0042826">
    <property type="term" value="F:histone deacetylase binding"/>
    <property type="evidence" value="ECO:0007669"/>
    <property type="project" value="TreeGrafter"/>
</dbReference>
<evidence type="ECO:0000256" key="14">
    <source>
        <dbReference type="ARBA" id="ARBA00093680"/>
    </source>
</evidence>
<evidence type="ECO:0000256" key="11">
    <source>
        <dbReference type="ARBA" id="ARBA00048985"/>
    </source>
</evidence>
<dbReference type="STRING" id="299467.A0A443STL4"/>
<proteinExistence type="predicted"/>
<evidence type="ECO:0000256" key="13">
    <source>
        <dbReference type="ARBA" id="ARBA00093635"/>
    </source>
</evidence>
<dbReference type="Gene3D" id="6.10.140.2220">
    <property type="match status" value="1"/>
</dbReference>
<dbReference type="SUPFAM" id="SSF82199">
    <property type="entry name" value="SET domain"/>
    <property type="match status" value="1"/>
</dbReference>
<dbReference type="VEuPathDB" id="VectorBase:LDEU001158"/>
<evidence type="ECO:0000256" key="4">
    <source>
        <dbReference type="ARBA" id="ARBA00022603"/>
    </source>
</evidence>
<dbReference type="GO" id="GO:0008276">
    <property type="term" value="F:protein methyltransferase activity"/>
    <property type="evidence" value="ECO:0007669"/>
    <property type="project" value="UniProtKB-ARBA"/>
</dbReference>
<evidence type="ECO:0000259" key="16">
    <source>
        <dbReference type="PROSITE" id="PS50280"/>
    </source>
</evidence>
<dbReference type="InterPro" id="IPR046341">
    <property type="entry name" value="SET_dom_sf"/>
</dbReference>
<evidence type="ECO:0000256" key="10">
    <source>
        <dbReference type="ARBA" id="ARBA00023242"/>
    </source>
</evidence>
<dbReference type="GO" id="GO:0008757">
    <property type="term" value="F:S-adenosylmethionine-dependent methyltransferase activity"/>
    <property type="evidence" value="ECO:0007669"/>
    <property type="project" value="UniProtKB-ARBA"/>
</dbReference>
<dbReference type="InterPro" id="IPR002893">
    <property type="entry name" value="Znf_MYND"/>
</dbReference>
<comment type="subcellular location">
    <subcellularLocation>
        <location evidence="2">Cytoplasm</location>
    </subcellularLocation>
    <subcellularLocation>
        <location evidence="1">Nucleus</location>
    </subcellularLocation>
</comment>
<evidence type="ECO:0000256" key="6">
    <source>
        <dbReference type="ARBA" id="ARBA00022691"/>
    </source>
</evidence>
<protein>
    <recommendedName>
        <fullName evidence="13">Protein-lysine N-methyltransferase SMYD4</fullName>
    </recommendedName>
    <alternativeName>
        <fullName evidence="14">SET and MYND domain-containing protein 4</fullName>
    </alternativeName>
</protein>
<dbReference type="PANTHER" id="PTHR46165">
    <property type="entry name" value="SET AND MYND DOMAIN-CONTAINING PROTEIN 4"/>
    <property type="match status" value="1"/>
</dbReference>
<dbReference type="PANTHER" id="PTHR46165:SF2">
    <property type="entry name" value="SET AND MYND DOMAIN-CONTAINING PROTEIN 4"/>
    <property type="match status" value="1"/>
</dbReference>
<dbReference type="AlphaFoldDB" id="A0A443STL4"/>
<comment type="caution">
    <text evidence="18">The sequence shown here is derived from an EMBL/GenBank/DDBJ whole genome shotgun (WGS) entry which is preliminary data.</text>
</comment>
<keyword evidence="3" id="KW-0963">Cytoplasm</keyword>
<keyword evidence="7" id="KW-0479">Metal-binding</keyword>
<evidence type="ECO:0000313" key="19">
    <source>
        <dbReference type="Proteomes" id="UP000288716"/>
    </source>
</evidence>
<dbReference type="InterPro" id="IPR001214">
    <property type="entry name" value="SET_dom"/>
</dbReference>
<dbReference type="CDD" id="cd10536">
    <property type="entry name" value="SET_SMYD4"/>
    <property type="match status" value="1"/>
</dbReference>
<reference evidence="18 19" key="1">
    <citation type="journal article" date="2018" name="Gigascience">
        <title>Genomes of trombidid mites reveal novel predicted allergens and laterally-transferred genes associated with secondary metabolism.</title>
        <authorList>
            <person name="Dong X."/>
            <person name="Chaisiri K."/>
            <person name="Xia D."/>
            <person name="Armstrong S.D."/>
            <person name="Fang Y."/>
            <person name="Donnelly M.J."/>
            <person name="Kadowaki T."/>
            <person name="McGarry J.W."/>
            <person name="Darby A.C."/>
            <person name="Makepeace B.L."/>
        </authorList>
    </citation>
    <scope>NUCLEOTIDE SEQUENCE [LARGE SCALE GENOMIC DNA]</scope>
    <source>
        <strain evidence="18">UoL-UT</strain>
    </source>
</reference>
<keyword evidence="4" id="KW-0489">Methyltransferase</keyword>
<evidence type="ECO:0000256" key="3">
    <source>
        <dbReference type="ARBA" id="ARBA00022490"/>
    </source>
</evidence>
<comment type="catalytic activity">
    <reaction evidence="11">
        <text>L-lysyl-[protein] + S-adenosyl-L-methionine = N(6)-methyl-L-lysyl-[protein] + S-adenosyl-L-homocysteine + H(+)</text>
        <dbReference type="Rhea" id="RHEA:51736"/>
        <dbReference type="Rhea" id="RHEA-COMP:9752"/>
        <dbReference type="Rhea" id="RHEA-COMP:13053"/>
        <dbReference type="ChEBI" id="CHEBI:15378"/>
        <dbReference type="ChEBI" id="CHEBI:29969"/>
        <dbReference type="ChEBI" id="CHEBI:57856"/>
        <dbReference type="ChEBI" id="CHEBI:59789"/>
        <dbReference type="ChEBI" id="CHEBI:61929"/>
    </reaction>
</comment>
<dbReference type="EMBL" id="NCKV01000345">
    <property type="protein sequence ID" value="RWS30885.1"/>
    <property type="molecule type" value="Genomic_DNA"/>
</dbReference>
<dbReference type="GO" id="GO:0032259">
    <property type="term" value="P:methylation"/>
    <property type="evidence" value="ECO:0007669"/>
    <property type="project" value="UniProtKB-KW"/>
</dbReference>
<gene>
    <name evidence="18" type="ORF">B4U80_11863</name>
</gene>
<dbReference type="GO" id="GO:0005634">
    <property type="term" value="C:nucleus"/>
    <property type="evidence" value="ECO:0007669"/>
    <property type="project" value="UniProtKB-SubCell"/>
</dbReference>
<dbReference type="Gene3D" id="1.25.40.10">
    <property type="entry name" value="Tetratricopeptide repeat domain"/>
    <property type="match status" value="1"/>
</dbReference>
<comment type="function">
    <text evidence="12">Protein-lysine N-methyltransferase. Monomethylates PRMT5, modulating its transcriptional activity. May also act as a histone methyltransferase. Plays a critical role in cardiac development. Acts as a key epigenetic regulator of gene expression during cardiac development via its dual activities as a methyltransferase and negative regulator of HDAC1.</text>
</comment>
<dbReference type="InterPro" id="IPR011990">
    <property type="entry name" value="TPR-like_helical_dom_sf"/>
</dbReference>
<feature type="domain" description="SET" evidence="16">
    <location>
        <begin position="224"/>
        <end position="489"/>
    </location>
</feature>
<evidence type="ECO:0000259" key="17">
    <source>
        <dbReference type="PROSITE" id="PS50865"/>
    </source>
</evidence>
<evidence type="ECO:0000256" key="1">
    <source>
        <dbReference type="ARBA" id="ARBA00004123"/>
    </source>
</evidence>
<dbReference type="PROSITE" id="PS50865">
    <property type="entry name" value="ZF_MYND_2"/>
    <property type="match status" value="1"/>
</dbReference>
<name>A0A443STL4_9ACAR</name>